<dbReference type="InterPro" id="IPR022036">
    <property type="entry name" value="DUF3605"/>
</dbReference>
<proteinExistence type="predicted"/>
<dbReference type="Proteomes" id="UP000807469">
    <property type="component" value="Unassembled WGS sequence"/>
</dbReference>
<evidence type="ECO:0000313" key="2">
    <source>
        <dbReference type="EMBL" id="KAF9483423.1"/>
    </source>
</evidence>
<name>A0A9P5Z8J0_9AGAR</name>
<feature type="compositionally biased region" description="Polar residues" evidence="1">
    <location>
        <begin position="1"/>
        <end position="13"/>
    </location>
</feature>
<dbReference type="Pfam" id="PF12239">
    <property type="entry name" value="DUF3605"/>
    <property type="match status" value="2"/>
</dbReference>
<comment type="caution">
    <text evidence="2">The sequence shown here is derived from an EMBL/GenBank/DDBJ whole genome shotgun (WGS) entry which is preliminary data.</text>
</comment>
<sequence>MVQPAQCSSSSLTAADIPLRSGPPTREELLVHYPAKFTWTQLKTFVNSGDLGLLKRDRKLQVRYDEWALGVKEEYGSIVNYLTNHRLRWGQPDTLSLLKSSLEVDPLFPVISHPTNGAESTQIPPAYFSCETPSQYISIIQNDWPYSVPAEIEHTLIWTKVPIYHLDLVDESIKSRIDQDGLWGFTGNDSPPPSPSLLPSSIGALSEWGITPDKMIKSALATPEEALLIVRAGKEVHRYVKTRWAESEWETAWFVNPPRLQSVPGLAHIHVFARHK</sequence>
<dbReference type="AlphaFoldDB" id="A0A9P5Z8J0"/>
<dbReference type="PANTHER" id="PTHR35020:SF2">
    <property type="entry name" value="N-ACETYLGLUCOSAMINE-INDUCED PROTEIN 1"/>
    <property type="match status" value="1"/>
</dbReference>
<dbReference type="PANTHER" id="PTHR35020">
    <property type="entry name" value="N-ACETYLGLUCOSAMINE-INDUCED PROTEIN 1"/>
    <property type="match status" value="1"/>
</dbReference>
<feature type="region of interest" description="Disordered" evidence="1">
    <location>
        <begin position="1"/>
        <end position="20"/>
    </location>
</feature>
<organism evidence="2 3">
    <name type="scientific">Pholiota conissans</name>
    <dbReference type="NCBI Taxonomy" id="109636"/>
    <lineage>
        <taxon>Eukaryota</taxon>
        <taxon>Fungi</taxon>
        <taxon>Dikarya</taxon>
        <taxon>Basidiomycota</taxon>
        <taxon>Agaricomycotina</taxon>
        <taxon>Agaricomycetes</taxon>
        <taxon>Agaricomycetidae</taxon>
        <taxon>Agaricales</taxon>
        <taxon>Agaricineae</taxon>
        <taxon>Strophariaceae</taxon>
        <taxon>Pholiota</taxon>
    </lineage>
</organism>
<evidence type="ECO:0000313" key="3">
    <source>
        <dbReference type="Proteomes" id="UP000807469"/>
    </source>
</evidence>
<dbReference type="OrthoDB" id="498286at2759"/>
<dbReference type="GO" id="GO:0005737">
    <property type="term" value="C:cytoplasm"/>
    <property type="evidence" value="ECO:0007669"/>
    <property type="project" value="TreeGrafter"/>
</dbReference>
<dbReference type="GO" id="GO:0006044">
    <property type="term" value="P:N-acetylglucosamine metabolic process"/>
    <property type="evidence" value="ECO:0007669"/>
    <property type="project" value="TreeGrafter"/>
</dbReference>
<gene>
    <name evidence="2" type="ORF">BDN70DRAFT_873932</name>
</gene>
<protein>
    <submittedName>
        <fullName evidence="2">Uncharacterized protein</fullName>
    </submittedName>
</protein>
<evidence type="ECO:0000256" key="1">
    <source>
        <dbReference type="SAM" id="MobiDB-lite"/>
    </source>
</evidence>
<dbReference type="EMBL" id="MU155154">
    <property type="protein sequence ID" value="KAF9483423.1"/>
    <property type="molecule type" value="Genomic_DNA"/>
</dbReference>
<reference evidence="2" key="1">
    <citation type="submission" date="2020-11" db="EMBL/GenBank/DDBJ databases">
        <authorList>
            <consortium name="DOE Joint Genome Institute"/>
            <person name="Ahrendt S."/>
            <person name="Riley R."/>
            <person name="Andreopoulos W."/>
            <person name="Labutti K."/>
            <person name="Pangilinan J."/>
            <person name="Ruiz-Duenas F.J."/>
            <person name="Barrasa J.M."/>
            <person name="Sanchez-Garcia M."/>
            <person name="Camarero S."/>
            <person name="Miyauchi S."/>
            <person name="Serrano A."/>
            <person name="Linde D."/>
            <person name="Babiker R."/>
            <person name="Drula E."/>
            <person name="Ayuso-Fernandez I."/>
            <person name="Pacheco R."/>
            <person name="Padilla G."/>
            <person name="Ferreira P."/>
            <person name="Barriuso J."/>
            <person name="Kellner H."/>
            <person name="Castanera R."/>
            <person name="Alfaro M."/>
            <person name="Ramirez L."/>
            <person name="Pisabarro A.G."/>
            <person name="Kuo A."/>
            <person name="Tritt A."/>
            <person name="Lipzen A."/>
            <person name="He G."/>
            <person name="Yan M."/>
            <person name="Ng V."/>
            <person name="Cullen D."/>
            <person name="Martin F."/>
            <person name="Rosso M.-N."/>
            <person name="Henrissat B."/>
            <person name="Hibbett D."/>
            <person name="Martinez A.T."/>
            <person name="Grigoriev I.V."/>
        </authorList>
    </citation>
    <scope>NUCLEOTIDE SEQUENCE</scope>
    <source>
        <strain evidence="2">CIRM-BRFM 674</strain>
    </source>
</reference>
<accession>A0A9P5Z8J0</accession>
<keyword evidence="3" id="KW-1185">Reference proteome</keyword>